<dbReference type="InterPro" id="IPR009003">
    <property type="entry name" value="Peptidase_S1_PA"/>
</dbReference>
<organism evidence="8 9">
    <name type="scientific">Leptidea sinapis</name>
    <dbReference type="NCBI Taxonomy" id="189913"/>
    <lineage>
        <taxon>Eukaryota</taxon>
        <taxon>Metazoa</taxon>
        <taxon>Ecdysozoa</taxon>
        <taxon>Arthropoda</taxon>
        <taxon>Hexapoda</taxon>
        <taxon>Insecta</taxon>
        <taxon>Pterygota</taxon>
        <taxon>Neoptera</taxon>
        <taxon>Endopterygota</taxon>
        <taxon>Lepidoptera</taxon>
        <taxon>Glossata</taxon>
        <taxon>Ditrysia</taxon>
        <taxon>Papilionoidea</taxon>
        <taxon>Pieridae</taxon>
        <taxon>Dismorphiinae</taxon>
        <taxon>Leptidea</taxon>
    </lineage>
</organism>
<dbReference type="EMBL" id="FZQP02002004">
    <property type="protein sequence ID" value="VVC94486.1"/>
    <property type="molecule type" value="Genomic_DNA"/>
</dbReference>
<feature type="chain" id="PRO_5022753287" description="Peptidase S1 domain-containing protein" evidence="6">
    <location>
        <begin position="18"/>
        <end position="301"/>
    </location>
</feature>
<evidence type="ECO:0000256" key="6">
    <source>
        <dbReference type="SAM" id="SignalP"/>
    </source>
</evidence>
<dbReference type="Pfam" id="PF00089">
    <property type="entry name" value="Trypsin"/>
    <property type="match status" value="1"/>
</dbReference>
<evidence type="ECO:0000256" key="3">
    <source>
        <dbReference type="ARBA" id="ARBA00022801"/>
    </source>
</evidence>
<evidence type="ECO:0000259" key="7">
    <source>
        <dbReference type="PROSITE" id="PS50240"/>
    </source>
</evidence>
<keyword evidence="2" id="KW-0645">Protease</keyword>
<evidence type="ECO:0000256" key="1">
    <source>
        <dbReference type="ARBA" id="ARBA00007664"/>
    </source>
</evidence>
<dbReference type="Proteomes" id="UP000324832">
    <property type="component" value="Unassembled WGS sequence"/>
</dbReference>
<dbReference type="InterPro" id="IPR001314">
    <property type="entry name" value="Peptidase_S1A"/>
</dbReference>
<dbReference type="SMART" id="SM00020">
    <property type="entry name" value="Tryp_SPc"/>
    <property type="match status" value="1"/>
</dbReference>
<evidence type="ECO:0000256" key="2">
    <source>
        <dbReference type="ARBA" id="ARBA00022670"/>
    </source>
</evidence>
<dbReference type="AlphaFoldDB" id="A0A5E4Q851"/>
<dbReference type="SUPFAM" id="SSF50494">
    <property type="entry name" value="Trypsin-like serine proteases"/>
    <property type="match status" value="1"/>
</dbReference>
<dbReference type="InterPro" id="IPR050430">
    <property type="entry name" value="Peptidase_S1"/>
</dbReference>
<keyword evidence="6" id="KW-0732">Signal</keyword>
<evidence type="ECO:0000256" key="5">
    <source>
        <dbReference type="ARBA" id="ARBA00023157"/>
    </source>
</evidence>
<keyword evidence="5" id="KW-1015">Disulfide bond</keyword>
<dbReference type="GO" id="GO:0006508">
    <property type="term" value="P:proteolysis"/>
    <property type="evidence" value="ECO:0007669"/>
    <property type="project" value="UniProtKB-KW"/>
</dbReference>
<dbReference type="InterPro" id="IPR001254">
    <property type="entry name" value="Trypsin_dom"/>
</dbReference>
<dbReference type="PANTHER" id="PTHR24276:SF91">
    <property type="entry name" value="AT26814P-RELATED"/>
    <property type="match status" value="1"/>
</dbReference>
<proteinExistence type="inferred from homology"/>
<feature type="domain" description="Peptidase S1" evidence="7">
    <location>
        <begin position="12"/>
        <end position="300"/>
    </location>
</feature>
<dbReference type="InterPro" id="IPR043504">
    <property type="entry name" value="Peptidase_S1_PA_chymotrypsin"/>
</dbReference>
<accession>A0A5E4Q851</accession>
<evidence type="ECO:0000313" key="8">
    <source>
        <dbReference type="EMBL" id="VVC94486.1"/>
    </source>
</evidence>
<dbReference type="PRINTS" id="PR00722">
    <property type="entry name" value="CHYMOTRYPSIN"/>
</dbReference>
<dbReference type="InterPro" id="IPR018114">
    <property type="entry name" value="TRYPSIN_HIS"/>
</dbReference>
<dbReference type="GO" id="GO:0004252">
    <property type="term" value="F:serine-type endopeptidase activity"/>
    <property type="evidence" value="ECO:0007669"/>
    <property type="project" value="InterPro"/>
</dbReference>
<comment type="similarity">
    <text evidence="1">Belongs to the peptidase S1 family.</text>
</comment>
<name>A0A5E4Q851_9NEOP</name>
<dbReference type="Gene3D" id="2.40.10.10">
    <property type="entry name" value="Trypsin-like serine proteases"/>
    <property type="match status" value="1"/>
</dbReference>
<keyword evidence="4" id="KW-0720">Serine protease</keyword>
<reference evidence="8 9" key="1">
    <citation type="submission" date="2017-07" db="EMBL/GenBank/DDBJ databases">
        <authorList>
            <person name="Talla V."/>
            <person name="Backstrom N."/>
        </authorList>
    </citation>
    <scope>NUCLEOTIDE SEQUENCE [LARGE SCALE GENOMIC DNA]</scope>
</reference>
<dbReference type="PANTHER" id="PTHR24276">
    <property type="entry name" value="POLYSERASE-RELATED"/>
    <property type="match status" value="1"/>
</dbReference>
<dbReference type="PROSITE" id="PS50240">
    <property type="entry name" value="TRYPSIN_DOM"/>
    <property type="match status" value="1"/>
</dbReference>
<keyword evidence="3" id="KW-0378">Hydrolase</keyword>
<gene>
    <name evidence="8" type="ORF">LSINAPIS_LOCUS6422</name>
</gene>
<evidence type="ECO:0000313" key="9">
    <source>
        <dbReference type="Proteomes" id="UP000324832"/>
    </source>
</evidence>
<feature type="signal peptide" evidence="6">
    <location>
        <begin position="1"/>
        <end position="17"/>
    </location>
</feature>
<dbReference type="PROSITE" id="PS00134">
    <property type="entry name" value="TRYPSIN_HIS"/>
    <property type="match status" value="1"/>
</dbReference>
<keyword evidence="9" id="KW-1185">Reference proteome</keyword>
<protein>
    <recommendedName>
        <fullName evidence="7">Peptidase S1 domain-containing protein</fullName>
    </recommendedName>
</protein>
<evidence type="ECO:0000256" key="4">
    <source>
        <dbReference type="ARBA" id="ARBA00022825"/>
    </source>
</evidence>
<sequence length="301" mass="32846">MNLNVVVVLVLVVGALATPRAPAHRNQVQELTKDEALLRRLPWLWSALIADVPVSVTKVEVVPLQHDTSRPVNERYPSAVLFGGTCGGTIIDAKWILSAGHCTLFTSGREILAGTNFTDDGSGIVQRVKKLHIHPKFAVGPYWLDASEYDIKQVGARWDFLLVELQDPLPLDGKTMVAAKLDNNLQPKAHTPVGYAGFGAENHGDVMRSEMHAMDLEVLPNSECDPLEPFDPADMICTRGRAPKLDSACNGDSGSGLMHNGYVMGVASWVEDDAFVCRKGARVVFSRVAAVRDWIREVANV</sequence>